<dbReference type="SUPFAM" id="SSF51735">
    <property type="entry name" value="NAD(P)-binding Rossmann-fold domains"/>
    <property type="match status" value="1"/>
</dbReference>
<dbReference type="EMBL" id="MLFK01000010">
    <property type="protein sequence ID" value="OIV40082.1"/>
    <property type="molecule type" value="Genomic_DNA"/>
</dbReference>
<dbReference type="PANTHER" id="PTHR14097:SF7">
    <property type="entry name" value="OXIDOREDUCTASE HTATIP2"/>
    <property type="match status" value="1"/>
</dbReference>
<proteinExistence type="predicted"/>
<dbReference type="Gene3D" id="3.40.50.720">
    <property type="entry name" value="NAD(P)-binding Rossmann-like Domain"/>
    <property type="match status" value="1"/>
</dbReference>
<dbReference type="InterPro" id="IPR036291">
    <property type="entry name" value="NAD(P)-bd_dom_sf"/>
</dbReference>
<gene>
    <name evidence="2" type="ORF">BKM63_19190</name>
</gene>
<reference evidence="2 3" key="1">
    <citation type="submission" date="2016-10" db="EMBL/GenBank/DDBJ databases">
        <title>Draft Genome Sequence of Rhizobacteria Flavobacterium johnsoniae CI04.</title>
        <authorList>
            <person name="Bravo J.I."/>
            <person name="Lozano G.L."/>
            <person name="Handelsman J."/>
        </authorList>
    </citation>
    <scope>NUCLEOTIDE SEQUENCE [LARGE SCALE GENOMIC DNA]</scope>
    <source>
        <strain evidence="2 3">CI04</strain>
    </source>
</reference>
<protein>
    <submittedName>
        <fullName evidence="2">Semialdehyde dehydrogenase</fullName>
    </submittedName>
</protein>
<organism evidence="2 3">
    <name type="scientific">Flavobacterium johnsoniae</name>
    <name type="common">Cytophaga johnsonae</name>
    <dbReference type="NCBI Taxonomy" id="986"/>
    <lineage>
        <taxon>Bacteria</taxon>
        <taxon>Pseudomonadati</taxon>
        <taxon>Bacteroidota</taxon>
        <taxon>Flavobacteriia</taxon>
        <taxon>Flavobacteriales</taxon>
        <taxon>Flavobacteriaceae</taxon>
        <taxon>Flavobacterium</taxon>
    </lineage>
</organism>
<dbReference type="InterPro" id="IPR016040">
    <property type="entry name" value="NAD(P)-bd_dom"/>
</dbReference>
<evidence type="ECO:0000313" key="3">
    <source>
        <dbReference type="Proteomes" id="UP000182826"/>
    </source>
</evidence>
<keyword evidence="3" id="KW-1185">Reference proteome</keyword>
<dbReference type="AlphaFoldDB" id="A0A1J7CKB6"/>
<name>A0A1J7CKB6_FLAJO</name>
<dbReference type="RefSeq" id="WP_071638207.1">
    <property type="nucleotide sequence ID" value="NZ_MLFK01000010.1"/>
</dbReference>
<evidence type="ECO:0000259" key="1">
    <source>
        <dbReference type="Pfam" id="PF13460"/>
    </source>
</evidence>
<accession>A0A1J7CKB6</accession>
<dbReference type="PANTHER" id="PTHR14097">
    <property type="entry name" value="OXIDOREDUCTASE HTATIP2"/>
    <property type="match status" value="1"/>
</dbReference>
<dbReference type="OrthoDB" id="9798632at2"/>
<evidence type="ECO:0000313" key="2">
    <source>
        <dbReference type="EMBL" id="OIV40082.1"/>
    </source>
</evidence>
<sequence>MKALVIGATGSTGKFLVEQLLEDQEYTSVVTFVRKSSGKEHPKLTEHIVNFENIDSFKDLITGYVLFSCLGTTLKAAGSKENQWKIDFDIPAAFAVAARQNDVKSFVLISSYGASAQSSVFYSKMKGKLEDHIQALHFEQYIIFRPGPLVREDSDRLGEKIAVKVIRILNGIGLFKKFKPMPTPLLAEKLVKATKTLTSGTTIVELERIFEF</sequence>
<comment type="caution">
    <text evidence="2">The sequence shown here is derived from an EMBL/GenBank/DDBJ whole genome shotgun (WGS) entry which is preliminary data.</text>
</comment>
<dbReference type="Proteomes" id="UP000182826">
    <property type="component" value="Unassembled WGS sequence"/>
</dbReference>
<dbReference type="Pfam" id="PF13460">
    <property type="entry name" value="NAD_binding_10"/>
    <property type="match status" value="1"/>
</dbReference>
<feature type="domain" description="NAD(P)-binding" evidence="1">
    <location>
        <begin position="7"/>
        <end position="154"/>
    </location>
</feature>